<organism evidence="2 3">
    <name type="scientific">Paraburkholderia megapolitana</name>
    <dbReference type="NCBI Taxonomy" id="420953"/>
    <lineage>
        <taxon>Bacteria</taxon>
        <taxon>Pseudomonadati</taxon>
        <taxon>Pseudomonadota</taxon>
        <taxon>Betaproteobacteria</taxon>
        <taxon>Burkholderiales</taxon>
        <taxon>Burkholderiaceae</taxon>
        <taxon>Paraburkholderia</taxon>
    </lineage>
</organism>
<dbReference type="InterPro" id="IPR024447">
    <property type="entry name" value="YXWGXW_rpt"/>
</dbReference>
<keyword evidence="3" id="KW-1185">Reference proteome</keyword>
<evidence type="ECO:0000256" key="1">
    <source>
        <dbReference type="SAM" id="SignalP"/>
    </source>
</evidence>
<dbReference type="Proteomes" id="UP000199548">
    <property type="component" value="Unassembled WGS sequence"/>
</dbReference>
<feature type="signal peptide" evidence="1">
    <location>
        <begin position="1"/>
        <end position="26"/>
    </location>
</feature>
<dbReference type="OrthoDB" id="121499at2"/>
<reference evidence="2 3" key="1">
    <citation type="submission" date="2016-10" db="EMBL/GenBank/DDBJ databases">
        <authorList>
            <person name="de Groot N.N."/>
        </authorList>
    </citation>
    <scope>NUCLEOTIDE SEQUENCE [LARGE SCALE GENOMIC DNA]</scope>
    <source>
        <strain evidence="2 3">LMG 23650</strain>
    </source>
</reference>
<dbReference type="EMBL" id="FOQU01000004">
    <property type="protein sequence ID" value="SFI89431.1"/>
    <property type="molecule type" value="Genomic_DNA"/>
</dbReference>
<evidence type="ECO:0000313" key="2">
    <source>
        <dbReference type="EMBL" id="SFI89431.1"/>
    </source>
</evidence>
<dbReference type="AlphaFoldDB" id="A0A1I3LXB9"/>
<sequence>MRPVNLAKYLVAPLAALAASATFAQAIIVTPTAPPPPVRVEVVPTPRAGYVWDRGHWRWINGAYAWVPGHWQLVRVGYHWVPGHWAQFGPRWRWIEGHWA</sequence>
<dbReference type="STRING" id="420953.SAMN05192543_104613"/>
<name>A0A1I3LXB9_9BURK</name>
<protein>
    <submittedName>
        <fullName evidence="2">YXWGXW repeat-containing protein</fullName>
    </submittedName>
</protein>
<evidence type="ECO:0000313" key="3">
    <source>
        <dbReference type="Proteomes" id="UP000199548"/>
    </source>
</evidence>
<accession>A0A1I3LXB9</accession>
<feature type="chain" id="PRO_5011543844" evidence="1">
    <location>
        <begin position="27"/>
        <end position="100"/>
    </location>
</feature>
<dbReference type="RefSeq" id="WP_091012768.1">
    <property type="nucleotide sequence ID" value="NZ_CP041743.1"/>
</dbReference>
<keyword evidence="1" id="KW-0732">Signal</keyword>
<dbReference type="Pfam" id="PF12779">
    <property type="entry name" value="WXXGXW"/>
    <property type="match status" value="2"/>
</dbReference>
<gene>
    <name evidence="2" type="ORF">SAMN05192543_104613</name>
</gene>
<proteinExistence type="predicted"/>